<dbReference type="Gene3D" id="2.30.40.10">
    <property type="entry name" value="Urease, subunit C, domain 1"/>
    <property type="match status" value="1"/>
</dbReference>
<protein>
    <recommendedName>
        <fullName evidence="2">adenine deaminase</fullName>
        <ecNumber evidence="2">3.5.4.2</ecNumber>
    </recommendedName>
</protein>
<evidence type="ECO:0000256" key="5">
    <source>
        <dbReference type="ARBA" id="ARBA00047720"/>
    </source>
</evidence>
<keyword evidence="9" id="KW-1185">Reference proteome</keyword>
<dbReference type="HAMAP" id="MF_01518">
    <property type="entry name" value="Adenine_deamin"/>
    <property type="match status" value="1"/>
</dbReference>
<comment type="similarity">
    <text evidence="1">Belongs to the metallo-dependent hydrolases superfamily. Adenine deaminase family.</text>
</comment>
<dbReference type="GO" id="GO:0006146">
    <property type="term" value="P:adenine catabolic process"/>
    <property type="evidence" value="ECO:0007669"/>
    <property type="project" value="InterPro"/>
</dbReference>
<sequence>MLRQTVPSLRRCLGMLSSNSGRQSRLVVQSMGVRSLSTSSSRTPPISTSSDAIIQGQVVDIHNRRIFPGQVHVKGTTIASIQELSEDDTTIPTDQYILPGFCDSHVHVESSLLVPSEFARLSVSHGTVAIVTDPHEIANVCGMPGIRFMLDNAAQVPFHFFFGAPSCVPATAFETAGAEITADDIRELFDHPDYKGKIVYLAEMMNWPGVIAEDPDCLEKIQIALDRGLPVDGHAPNVRSPLIEQYAKHGMTTDHESFTLPEAKEKIAAGLKVQIREGSGARNFDELHPILGLYPEQTMFCCDDTHPDLLRERHLDWHVREAVKLGYNLFDVLRAASKNVVEHYKLPVGLLRQGDNADFIVVNNLQDFDVQETWINGQCVARHKEPLFDSVPVSEPINFFDRTDPITIDDIARNDPGPVRVIVAHDGQLVTSEQHLQPGGDDPDVLKIVNVNRYDRNAPIATAYIKGFGLQQGAFAGSVAHDSHNIVAVGCTDQDLVDAVNAIINVKGGLSFSKDGQAQVLPLPVAGLMSTGNGPDVADEYILLDRLVKENGSKLRAPYMTLSFMALLVIPQLKLSDKGLFCGKTFRFMNVSLAEDEEQLEGEAASS</sequence>
<dbReference type="InterPro" id="IPR011059">
    <property type="entry name" value="Metal-dep_hydrolase_composite"/>
</dbReference>
<comment type="catalytic activity">
    <reaction evidence="5">
        <text>adenine + H2O + H(+) = hypoxanthine + NH4(+)</text>
        <dbReference type="Rhea" id="RHEA:23688"/>
        <dbReference type="ChEBI" id="CHEBI:15377"/>
        <dbReference type="ChEBI" id="CHEBI:15378"/>
        <dbReference type="ChEBI" id="CHEBI:16708"/>
        <dbReference type="ChEBI" id="CHEBI:17368"/>
        <dbReference type="ChEBI" id="CHEBI:28938"/>
        <dbReference type="EC" id="3.5.4.2"/>
    </reaction>
</comment>
<dbReference type="Gene3D" id="3.20.20.140">
    <property type="entry name" value="Metal-dependent hydrolases"/>
    <property type="match status" value="1"/>
</dbReference>
<dbReference type="Pfam" id="PF01979">
    <property type="entry name" value="Amidohydro_1"/>
    <property type="match status" value="1"/>
</dbReference>
<name>A0A9N8E3W4_9STRA</name>
<gene>
    <name evidence="8" type="ORF">SEMRO_593_G172240.1</name>
</gene>
<dbReference type="Pfam" id="PF13382">
    <property type="entry name" value="Adenine_deam_C"/>
    <property type="match status" value="1"/>
</dbReference>
<dbReference type="SUPFAM" id="SSF51338">
    <property type="entry name" value="Composite domain of metallo-dependent hydrolases"/>
    <property type="match status" value="1"/>
</dbReference>
<evidence type="ECO:0000313" key="9">
    <source>
        <dbReference type="Proteomes" id="UP001153069"/>
    </source>
</evidence>
<organism evidence="8 9">
    <name type="scientific">Seminavis robusta</name>
    <dbReference type="NCBI Taxonomy" id="568900"/>
    <lineage>
        <taxon>Eukaryota</taxon>
        <taxon>Sar</taxon>
        <taxon>Stramenopiles</taxon>
        <taxon>Ochrophyta</taxon>
        <taxon>Bacillariophyta</taxon>
        <taxon>Bacillariophyceae</taxon>
        <taxon>Bacillariophycidae</taxon>
        <taxon>Naviculales</taxon>
        <taxon>Naviculaceae</taxon>
        <taxon>Seminavis</taxon>
    </lineage>
</organism>
<dbReference type="InterPro" id="IPR006679">
    <property type="entry name" value="Adenine_deam"/>
</dbReference>
<evidence type="ECO:0000256" key="2">
    <source>
        <dbReference type="ARBA" id="ARBA00012782"/>
    </source>
</evidence>
<dbReference type="CDD" id="cd01295">
    <property type="entry name" value="AdeC"/>
    <property type="match status" value="1"/>
</dbReference>
<keyword evidence="4" id="KW-0464">Manganese</keyword>
<feature type="domain" description="Amidohydrolase-related" evidence="6">
    <location>
        <begin position="96"/>
        <end position="379"/>
    </location>
</feature>
<proteinExistence type="inferred from homology"/>
<dbReference type="GO" id="GO:0000034">
    <property type="term" value="F:adenine deaminase activity"/>
    <property type="evidence" value="ECO:0007669"/>
    <property type="project" value="UniProtKB-EC"/>
</dbReference>
<dbReference type="InterPro" id="IPR026912">
    <property type="entry name" value="Adenine_deam_C"/>
</dbReference>
<evidence type="ECO:0000259" key="6">
    <source>
        <dbReference type="Pfam" id="PF01979"/>
    </source>
</evidence>
<feature type="domain" description="Adenine deaminase C-terminal" evidence="7">
    <location>
        <begin position="442"/>
        <end position="586"/>
    </location>
</feature>
<dbReference type="PANTHER" id="PTHR11113:SF2">
    <property type="entry name" value="ADENINE DEAMINASE"/>
    <property type="match status" value="1"/>
</dbReference>
<dbReference type="InterPro" id="IPR006680">
    <property type="entry name" value="Amidohydro-rel"/>
</dbReference>
<dbReference type="EC" id="3.5.4.2" evidence="2"/>
<accession>A0A9N8E3W4</accession>
<evidence type="ECO:0000256" key="3">
    <source>
        <dbReference type="ARBA" id="ARBA00022801"/>
    </source>
</evidence>
<evidence type="ECO:0000313" key="8">
    <source>
        <dbReference type="EMBL" id="CAB9513459.1"/>
    </source>
</evidence>
<dbReference type="SUPFAM" id="SSF51556">
    <property type="entry name" value="Metallo-dependent hydrolases"/>
    <property type="match status" value="1"/>
</dbReference>
<evidence type="ECO:0000256" key="4">
    <source>
        <dbReference type="ARBA" id="ARBA00023211"/>
    </source>
</evidence>
<dbReference type="EMBL" id="CAICTM010000592">
    <property type="protein sequence ID" value="CAB9513459.1"/>
    <property type="molecule type" value="Genomic_DNA"/>
</dbReference>
<dbReference type="PANTHER" id="PTHR11113">
    <property type="entry name" value="N-ACETYLGLUCOSAMINE-6-PHOSPHATE DEACETYLASE"/>
    <property type="match status" value="1"/>
</dbReference>
<dbReference type="NCBIfam" id="TIGR01178">
    <property type="entry name" value="ade"/>
    <property type="match status" value="1"/>
</dbReference>
<dbReference type="OrthoDB" id="194468at2759"/>
<keyword evidence="3" id="KW-0378">Hydrolase</keyword>
<reference evidence="8" key="1">
    <citation type="submission" date="2020-06" db="EMBL/GenBank/DDBJ databases">
        <authorList>
            <consortium name="Plant Systems Biology data submission"/>
        </authorList>
    </citation>
    <scope>NUCLEOTIDE SEQUENCE</scope>
    <source>
        <strain evidence="8">D6</strain>
    </source>
</reference>
<dbReference type="AlphaFoldDB" id="A0A9N8E3W4"/>
<dbReference type="Proteomes" id="UP001153069">
    <property type="component" value="Unassembled WGS sequence"/>
</dbReference>
<evidence type="ECO:0000259" key="7">
    <source>
        <dbReference type="Pfam" id="PF13382"/>
    </source>
</evidence>
<comment type="caution">
    <text evidence="8">The sequence shown here is derived from an EMBL/GenBank/DDBJ whole genome shotgun (WGS) entry which is preliminary data.</text>
</comment>
<evidence type="ECO:0000256" key="1">
    <source>
        <dbReference type="ARBA" id="ARBA00006773"/>
    </source>
</evidence>
<dbReference type="InterPro" id="IPR032466">
    <property type="entry name" value="Metal_Hydrolase"/>
</dbReference>